<dbReference type="Gene3D" id="3.30.420.10">
    <property type="entry name" value="Ribonuclease H-like superfamily/Ribonuclease H"/>
    <property type="match status" value="1"/>
</dbReference>
<sequence length="165" mass="18331">MRRISWLPVDILQRRVTEGCVGLLDITGDETCFLLCPDDRLKWVWRCLGQRVDSGLTFEHHTGPQQGVMVCSAISFDIRTPLVVIPGTLTALLYVDDILQHVLLLFLSLHPGLPLNKIMATHGTCYYGLSSILPISSVACKVAWSLTHRSYLGRDGKAISIIPEC</sequence>
<evidence type="ECO:0000313" key="1">
    <source>
        <dbReference type="EMBL" id="UYV68322.1"/>
    </source>
</evidence>
<gene>
    <name evidence="1" type="ORF">LAZ67_5003861</name>
</gene>
<organism evidence="1 2">
    <name type="scientific">Cordylochernes scorpioides</name>
    <dbReference type="NCBI Taxonomy" id="51811"/>
    <lineage>
        <taxon>Eukaryota</taxon>
        <taxon>Metazoa</taxon>
        <taxon>Ecdysozoa</taxon>
        <taxon>Arthropoda</taxon>
        <taxon>Chelicerata</taxon>
        <taxon>Arachnida</taxon>
        <taxon>Pseudoscorpiones</taxon>
        <taxon>Cheliferoidea</taxon>
        <taxon>Chernetidae</taxon>
        <taxon>Cordylochernes</taxon>
    </lineage>
</organism>
<reference evidence="1 2" key="1">
    <citation type="submission" date="2022-01" db="EMBL/GenBank/DDBJ databases">
        <title>A chromosomal length assembly of Cordylochernes scorpioides.</title>
        <authorList>
            <person name="Zeh D."/>
            <person name="Zeh J."/>
        </authorList>
    </citation>
    <scope>NUCLEOTIDE SEQUENCE [LARGE SCALE GENOMIC DNA]</scope>
    <source>
        <strain evidence="1">IN4F17</strain>
        <tissue evidence="1">Whole Body</tissue>
    </source>
</reference>
<dbReference type="Proteomes" id="UP001235939">
    <property type="component" value="Chromosome 05"/>
</dbReference>
<name>A0ABY6KHI6_9ARAC</name>
<dbReference type="InterPro" id="IPR036397">
    <property type="entry name" value="RNaseH_sf"/>
</dbReference>
<accession>A0ABY6KHI6</accession>
<protein>
    <recommendedName>
        <fullName evidence="3">Reverse transcriptase domain-containing protein</fullName>
    </recommendedName>
</protein>
<keyword evidence="2" id="KW-1185">Reference proteome</keyword>
<proteinExistence type="predicted"/>
<dbReference type="EMBL" id="CP092867">
    <property type="protein sequence ID" value="UYV68322.1"/>
    <property type="molecule type" value="Genomic_DNA"/>
</dbReference>
<evidence type="ECO:0008006" key="3">
    <source>
        <dbReference type="Google" id="ProtNLM"/>
    </source>
</evidence>
<evidence type="ECO:0000313" key="2">
    <source>
        <dbReference type="Proteomes" id="UP001235939"/>
    </source>
</evidence>